<protein>
    <submittedName>
        <fullName evidence="1">Uncharacterized protein</fullName>
    </submittedName>
</protein>
<organism evidence="1 2">
    <name type="scientific">Leifsonia tongyongensis</name>
    <dbReference type="NCBI Taxonomy" id="1268043"/>
    <lineage>
        <taxon>Bacteria</taxon>
        <taxon>Bacillati</taxon>
        <taxon>Actinomycetota</taxon>
        <taxon>Actinomycetes</taxon>
        <taxon>Micrococcales</taxon>
        <taxon>Microbacteriaceae</taxon>
        <taxon>Leifsonia</taxon>
    </lineage>
</organism>
<dbReference type="AlphaFoldDB" id="A0A6L9XTF5"/>
<evidence type="ECO:0000313" key="2">
    <source>
        <dbReference type="Proteomes" id="UP000474967"/>
    </source>
</evidence>
<dbReference type="RefSeq" id="WP_163287784.1">
    <property type="nucleotide sequence ID" value="NZ_JAAGWY010000001.1"/>
</dbReference>
<evidence type="ECO:0000313" key="1">
    <source>
        <dbReference type="EMBL" id="NEN04681.1"/>
    </source>
</evidence>
<name>A0A6L9XTF5_9MICO</name>
<dbReference type="Proteomes" id="UP000474967">
    <property type="component" value="Unassembled WGS sequence"/>
</dbReference>
<comment type="caution">
    <text evidence="1">The sequence shown here is derived from an EMBL/GenBank/DDBJ whole genome shotgun (WGS) entry which is preliminary data.</text>
</comment>
<dbReference type="EMBL" id="JAAGWY010000001">
    <property type="protein sequence ID" value="NEN04681.1"/>
    <property type="molecule type" value="Genomic_DNA"/>
</dbReference>
<keyword evidence="2" id="KW-1185">Reference proteome</keyword>
<gene>
    <name evidence="1" type="ORF">G3T36_02245</name>
</gene>
<accession>A0A6L9XTF5</accession>
<sequence length="155" mass="17270">MNDEDVLLARTQDQVQRFLFKEVATLLNAEADEIEWDEWIASIRTSSEEAWLRCNAFLLAHTVARFLAGRAPADTARRDAWVEAFVTSVAAQDTSAELVLWSAAPANNPMADRLSRTTSTLWALTRALRESRPLEDARPGPFPQAVWISADEAGL</sequence>
<proteinExistence type="predicted"/>
<reference evidence="1 2" key="1">
    <citation type="journal article" date="2014" name="J. Microbiol.">
        <title>Diaminobutyricibacter tongyongensis gen. nov., sp. nov. and Homoserinibacter gongjuensis gen. nov., sp. nov. belong to the family Microbacteriaceae.</title>
        <authorList>
            <person name="Kim S.J."/>
            <person name="Ahn J.H."/>
            <person name="Weon H.Y."/>
            <person name="Hamada M."/>
            <person name="Suzuki K."/>
            <person name="Kwon S.W."/>
        </authorList>
    </citation>
    <scope>NUCLEOTIDE SEQUENCE [LARGE SCALE GENOMIC DNA]</scope>
    <source>
        <strain evidence="1 2">NBRC 108724</strain>
    </source>
</reference>